<sequence>MIVLPERRNVAVKDFSEVDCEGWLLQRSRRGSVMWKKRWCLVHSNTLYTFQNKQGTKAETLVRLPGFTVSPADEVKSRQFAFKVYHTGTTFYFAAETHFELSVWLDAITTATLAQNSQGEGIHLNHCLILGGLF</sequence>
<dbReference type="SMART" id="SM00233">
    <property type="entry name" value="PH"/>
    <property type="match status" value="1"/>
</dbReference>
<dbReference type="PANTHER" id="PTHR12844">
    <property type="entry name" value="CONNECTOR ENCHANCER OF KINASE SUPPRESSOR OF RAS"/>
    <property type="match status" value="1"/>
</dbReference>
<evidence type="ECO:0000313" key="2">
    <source>
        <dbReference type="EMBL" id="KAL1131481.1"/>
    </source>
</evidence>
<comment type="caution">
    <text evidence="2">The sequence shown here is derived from an EMBL/GenBank/DDBJ whole genome shotgun (WGS) entry which is preliminary data.</text>
</comment>
<reference evidence="2 3" key="1">
    <citation type="submission" date="2024-07" db="EMBL/GenBank/DDBJ databases">
        <title>Chromosome-level genome assembly of the water stick insect Ranatra chinensis (Heteroptera: Nepidae).</title>
        <authorList>
            <person name="Liu X."/>
        </authorList>
    </citation>
    <scope>NUCLEOTIDE SEQUENCE [LARGE SCALE GENOMIC DNA]</scope>
    <source>
        <strain evidence="2">Cailab_2021Rc</strain>
        <tissue evidence="2">Muscle</tissue>
    </source>
</reference>
<dbReference type="InterPro" id="IPR011993">
    <property type="entry name" value="PH-like_dom_sf"/>
</dbReference>
<dbReference type="AlphaFoldDB" id="A0ABD0YJW4"/>
<dbReference type="PROSITE" id="PS50003">
    <property type="entry name" value="PH_DOMAIN"/>
    <property type="match status" value="1"/>
</dbReference>
<dbReference type="Proteomes" id="UP001558652">
    <property type="component" value="Unassembled WGS sequence"/>
</dbReference>
<dbReference type="InterPro" id="IPR051566">
    <property type="entry name" value="CNKSR"/>
</dbReference>
<dbReference type="Pfam" id="PF00169">
    <property type="entry name" value="PH"/>
    <property type="match status" value="1"/>
</dbReference>
<name>A0ABD0YJW4_9HEMI</name>
<gene>
    <name evidence="2" type="ORF">AAG570_011098</name>
</gene>
<feature type="domain" description="PH" evidence="1">
    <location>
        <begin position="17"/>
        <end position="113"/>
    </location>
</feature>
<evidence type="ECO:0000313" key="3">
    <source>
        <dbReference type="Proteomes" id="UP001558652"/>
    </source>
</evidence>
<protein>
    <recommendedName>
        <fullName evidence="1">PH domain-containing protein</fullName>
    </recommendedName>
</protein>
<dbReference type="Gene3D" id="2.30.29.30">
    <property type="entry name" value="Pleckstrin-homology domain (PH domain)/Phosphotyrosine-binding domain (PTB)"/>
    <property type="match status" value="1"/>
</dbReference>
<dbReference type="SUPFAM" id="SSF50729">
    <property type="entry name" value="PH domain-like"/>
    <property type="match status" value="1"/>
</dbReference>
<accession>A0ABD0YJW4</accession>
<dbReference type="EMBL" id="JBFDAA010000006">
    <property type="protein sequence ID" value="KAL1131481.1"/>
    <property type="molecule type" value="Genomic_DNA"/>
</dbReference>
<keyword evidence="3" id="KW-1185">Reference proteome</keyword>
<evidence type="ECO:0000259" key="1">
    <source>
        <dbReference type="PROSITE" id="PS50003"/>
    </source>
</evidence>
<dbReference type="InterPro" id="IPR001849">
    <property type="entry name" value="PH_domain"/>
</dbReference>
<organism evidence="2 3">
    <name type="scientific">Ranatra chinensis</name>
    <dbReference type="NCBI Taxonomy" id="642074"/>
    <lineage>
        <taxon>Eukaryota</taxon>
        <taxon>Metazoa</taxon>
        <taxon>Ecdysozoa</taxon>
        <taxon>Arthropoda</taxon>
        <taxon>Hexapoda</taxon>
        <taxon>Insecta</taxon>
        <taxon>Pterygota</taxon>
        <taxon>Neoptera</taxon>
        <taxon>Paraneoptera</taxon>
        <taxon>Hemiptera</taxon>
        <taxon>Heteroptera</taxon>
        <taxon>Panheteroptera</taxon>
        <taxon>Nepomorpha</taxon>
        <taxon>Nepidae</taxon>
        <taxon>Ranatrinae</taxon>
        <taxon>Ranatra</taxon>
    </lineage>
</organism>
<dbReference type="PANTHER" id="PTHR12844:SF42">
    <property type="entry name" value="CONNECTOR ENHANCER OF KSR PROTEIN CNK"/>
    <property type="match status" value="1"/>
</dbReference>
<proteinExistence type="predicted"/>